<evidence type="ECO:0000313" key="1">
    <source>
        <dbReference type="EMBL" id="AGM11993.1"/>
    </source>
</evidence>
<gene>
    <name evidence="1" type="primary">135</name>
    <name evidence="1" type="ORF">DNAM5_135</name>
</gene>
<dbReference type="Proteomes" id="UP000202086">
    <property type="component" value="Segment"/>
</dbReference>
<dbReference type="GeneID" id="16193467"/>
<dbReference type="OrthoDB" id="11039at10239"/>
<evidence type="ECO:0000313" key="2">
    <source>
        <dbReference type="Proteomes" id="UP000202086"/>
    </source>
</evidence>
<dbReference type="EMBL" id="KC292029">
    <property type="protein sequence ID" value="AGM11993.1"/>
    <property type="molecule type" value="Genomic_DNA"/>
</dbReference>
<dbReference type="RefSeq" id="YP_008059696.1">
    <property type="nucleotide sequence ID" value="NC_021330.1"/>
</dbReference>
<accession>R4TP35</accession>
<name>R4TP35_9CAUD</name>
<organism evidence="1 2">
    <name type="scientific">Haloarcula californiae tailed virus 1</name>
    <dbReference type="NCBI Taxonomy" id="1273746"/>
    <lineage>
        <taxon>Viruses</taxon>
        <taxon>Duplodnaviria</taxon>
        <taxon>Heunggongvirae</taxon>
        <taxon>Uroviricota</taxon>
        <taxon>Caudoviricetes</taxon>
        <taxon>Thumleimavirales</taxon>
        <taxon>Druskaviridae</taxon>
        <taxon>Hacavirus</taxon>
        <taxon>Hacavirus italiense</taxon>
        <taxon>Hacavirus HCTV1</taxon>
    </lineage>
</organism>
<dbReference type="KEGG" id="vg:16193467"/>
<keyword evidence="2" id="KW-1185">Reference proteome</keyword>
<proteinExistence type="predicted"/>
<reference evidence="1 2" key="1">
    <citation type="submission" date="2012-12" db="EMBL/GenBank/DDBJ databases">
        <authorList>
            <person name="Sencilo A."/>
            <person name="Jacobs-Sera D."/>
            <person name="Russell D.A."/>
            <person name="Ko C."/>
            <person name="Atanasova N."/>
            <person name="Osterlund E."/>
            <person name="Oksanen H.M."/>
            <person name="Bamford D.H."/>
            <person name="Hatfull G.F."/>
            <person name="Roine E."/>
            <person name="Hendrix R.W."/>
        </authorList>
    </citation>
    <scope>NUCLEOTIDE SEQUENCE [LARGE SCALE GENOMIC DNA]</scope>
</reference>
<protein>
    <submittedName>
        <fullName evidence="1">Uncharacterized protein</fullName>
    </submittedName>
</protein>
<sequence>MSYDEPESGKKAIVKYDQTPRDSDDERVVHARGEVMGILDELVDVDDNGRTLKLDLENETVTIIRRRTPEGQEDDKVVYDLVDFEMESLDNHLIREDELYDNAEKYTDELDDVTGAIARANAALGIVHRESDAEFVSQYDAWHAADVYENGLQQRLDAHNEQDYGEGDDRVTIRFPNESLAYIWVEEICGQISDGAWENKVSNWQQYYGAYVEVDESLRNVEVDGYLPSLDFSTELMKYDGLPGRMMFYLIASGVNEDVDLGELQEMVSMRLQNGIAGSSGAGA</sequence>